<keyword evidence="3 6" id="KW-0812">Transmembrane</keyword>
<dbReference type="Pfam" id="PF01943">
    <property type="entry name" value="Polysacc_synt"/>
    <property type="match status" value="1"/>
</dbReference>
<sequence>MTAEAISSSAVPAPSIWRSAAATIGTRAIDIPSRYGFHLLIAWKLGLVDAGAFYVVFSVLTLAAGLGRLGIDRAMTREVARALALGHDAQAQAAIRHGMTLITLLSLGAGLLLALIAPVLATSLFDSPRLTTPLIAAAIAIVPLSISGGAAGALAGLHKVSASQMVYSWLWPALFCLLAVAVPLTLNLALLLIIAATALGALASLVLLVRHRPVARKDRRQMAPPLFKLGLSLFTTEIVQLLMAALPGLVLGIFAGAAAVGAYAMAWRLALILNLLVVSVAAMASPRFAHCAARTDGVGLRHTAAYSLGLVLALGVLPLIILAIGAPWWLALFGEGFATGATELRLLLLGQAALMLAATAPELLGMTGHERAMQLVNVAATVIYAPVLVVLSYFAGGTGAALANLVASLVASSGALWLVRRLLGFTPPGALLQLMRARLAVSRA</sequence>
<dbReference type="PANTHER" id="PTHR30250:SF11">
    <property type="entry name" value="O-ANTIGEN TRANSPORTER-RELATED"/>
    <property type="match status" value="1"/>
</dbReference>
<keyword evidence="8" id="KW-1185">Reference proteome</keyword>
<feature type="transmembrane region" description="Helical" evidence="6">
    <location>
        <begin position="190"/>
        <end position="209"/>
    </location>
</feature>
<feature type="transmembrane region" description="Helical" evidence="6">
    <location>
        <begin position="133"/>
        <end position="154"/>
    </location>
</feature>
<comment type="caution">
    <text evidence="7">The sequence shown here is derived from an EMBL/GenBank/DDBJ whole genome shotgun (WGS) entry which is preliminary data.</text>
</comment>
<evidence type="ECO:0000313" key="7">
    <source>
        <dbReference type="EMBL" id="MET1755777.1"/>
    </source>
</evidence>
<dbReference type="RefSeq" id="WP_353984271.1">
    <property type="nucleotide sequence ID" value="NZ_JBEWLY010000014.1"/>
</dbReference>
<dbReference type="InterPro" id="IPR002797">
    <property type="entry name" value="Polysacc_synth"/>
</dbReference>
<evidence type="ECO:0000313" key="8">
    <source>
        <dbReference type="Proteomes" id="UP001548713"/>
    </source>
</evidence>
<reference evidence="7 8" key="1">
    <citation type="submission" date="2024-07" db="EMBL/GenBank/DDBJ databases">
        <title>Novosphingobium kalidii RD2P27.</title>
        <authorList>
            <person name="Sun J.-Q."/>
        </authorList>
    </citation>
    <scope>NUCLEOTIDE SEQUENCE [LARGE SCALE GENOMIC DNA]</scope>
    <source>
        <strain evidence="7 8">RD2P27</strain>
    </source>
</reference>
<feature type="transmembrane region" description="Helical" evidence="6">
    <location>
        <begin position="52"/>
        <end position="71"/>
    </location>
</feature>
<dbReference type="PANTHER" id="PTHR30250">
    <property type="entry name" value="PST FAMILY PREDICTED COLANIC ACID TRANSPORTER"/>
    <property type="match status" value="1"/>
</dbReference>
<proteinExistence type="predicted"/>
<accession>A0ABV2D1M7</accession>
<feature type="transmembrane region" description="Helical" evidence="6">
    <location>
        <begin position="305"/>
        <end position="332"/>
    </location>
</feature>
<gene>
    <name evidence="7" type="ORF">ABVV53_09955</name>
</gene>
<feature type="transmembrane region" description="Helical" evidence="6">
    <location>
        <begin position="229"/>
        <end position="259"/>
    </location>
</feature>
<evidence type="ECO:0000256" key="4">
    <source>
        <dbReference type="ARBA" id="ARBA00022989"/>
    </source>
</evidence>
<evidence type="ECO:0000256" key="1">
    <source>
        <dbReference type="ARBA" id="ARBA00004651"/>
    </source>
</evidence>
<evidence type="ECO:0000256" key="3">
    <source>
        <dbReference type="ARBA" id="ARBA00022692"/>
    </source>
</evidence>
<keyword evidence="4 6" id="KW-1133">Transmembrane helix</keyword>
<feature type="transmembrane region" description="Helical" evidence="6">
    <location>
        <begin position="401"/>
        <end position="419"/>
    </location>
</feature>
<evidence type="ECO:0000256" key="2">
    <source>
        <dbReference type="ARBA" id="ARBA00022475"/>
    </source>
</evidence>
<comment type="subcellular location">
    <subcellularLocation>
        <location evidence="1">Cell membrane</location>
        <topology evidence="1">Multi-pass membrane protein</topology>
    </subcellularLocation>
</comment>
<feature type="transmembrane region" description="Helical" evidence="6">
    <location>
        <begin position="344"/>
        <end position="364"/>
    </location>
</feature>
<dbReference type="InterPro" id="IPR050833">
    <property type="entry name" value="Poly_Biosynth_Transport"/>
</dbReference>
<dbReference type="Proteomes" id="UP001548713">
    <property type="component" value="Unassembled WGS sequence"/>
</dbReference>
<feature type="transmembrane region" description="Helical" evidence="6">
    <location>
        <begin position="101"/>
        <end position="121"/>
    </location>
</feature>
<keyword evidence="5 6" id="KW-0472">Membrane</keyword>
<feature type="transmembrane region" description="Helical" evidence="6">
    <location>
        <begin position="376"/>
        <end position="395"/>
    </location>
</feature>
<dbReference type="EMBL" id="JBEWLY010000014">
    <property type="protein sequence ID" value="MET1755777.1"/>
    <property type="molecule type" value="Genomic_DNA"/>
</dbReference>
<evidence type="ECO:0000256" key="5">
    <source>
        <dbReference type="ARBA" id="ARBA00023136"/>
    </source>
</evidence>
<keyword evidence="2" id="KW-1003">Cell membrane</keyword>
<protein>
    <submittedName>
        <fullName evidence="7">Oligosaccharide flippase family protein</fullName>
    </submittedName>
</protein>
<name>A0ABV2D1M7_9SPHN</name>
<organism evidence="7 8">
    <name type="scientific">Novosphingobium kalidii</name>
    <dbReference type="NCBI Taxonomy" id="3230299"/>
    <lineage>
        <taxon>Bacteria</taxon>
        <taxon>Pseudomonadati</taxon>
        <taxon>Pseudomonadota</taxon>
        <taxon>Alphaproteobacteria</taxon>
        <taxon>Sphingomonadales</taxon>
        <taxon>Sphingomonadaceae</taxon>
        <taxon>Novosphingobium</taxon>
    </lineage>
</organism>
<evidence type="ECO:0000256" key="6">
    <source>
        <dbReference type="SAM" id="Phobius"/>
    </source>
</evidence>
<feature type="transmembrane region" description="Helical" evidence="6">
    <location>
        <begin position="166"/>
        <end position="184"/>
    </location>
</feature>
<feature type="transmembrane region" description="Helical" evidence="6">
    <location>
        <begin position="265"/>
        <end position="284"/>
    </location>
</feature>